<dbReference type="WBParaSite" id="SSLN_0002067901-mRNA-1">
    <property type="protein sequence ID" value="SSLN_0002067901-mRNA-1"/>
    <property type="gene ID" value="SSLN_0002067901"/>
</dbReference>
<keyword evidence="3" id="KW-1185">Reference proteome</keyword>
<dbReference type="AlphaFoldDB" id="A0A183TTZ0"/>
<organism evidence="4">
    <name type="scientific">Schistocephalus solidus</name>
    <name type="common">Tapeworm</name>
    <dbReference type="NCBI Taxonomy" id="70667"/>
    <lineage>
        <taxon>Eukaryota</taxon>
        <taxon>Metazoa</taxon>
        <taxon>Spiralia</taxon>
        <taxon>Lophotrochozoa</taxon>
        <taxon>Platyhelminthes</taxon>
        <taxon>Cestoda</taxon>
        <taxon>Eucestoda</taxon>
        <taxon>Diphyllobothriidea</taxon>
        <taxon>Diphyllobothriidae</taxon>
        <taxon>Schistocephalus</taxon>
    </lineage>
</organism>
<evidence type="ECO:0000313" key="2">
    <source>
        <dbReference type="EMBL" id="VDM06324.1"/>
    </source>
</evidence>
<proteinExistence type="predicted"/>
<name>A0A183TTZ0_SCHSO</name>
<dbReference type="Proteomes" id="UP000275846">
    <property type="component" value="Unassembled WGS sequence"/>
</dbReference>
<evidence type="ECO:0000313" key="4">
    <source>
        <dbReference type="WBParaSite" id="SSLN_0002067901-mRNA-1"/>
    </source>
</evidence>
<evidence type="ECO:0000313" key="3">
    <source>
        <dbReference type="Proteomes" id="UP000275846"/>
    </source>
</evidence>
<gene>
    <name evidence="2" type="ORF">SSLN_LOCUS19938</name>
</gene>
<reference evidence="2 3" key="2">
    <citation type="submission" date="2018-11" db="EMBL/GenBank/DDBJ databases">
        <authorList>
            <consortium name="Pathogen Informatics"/>
        </authorList>
    </citation>
    <scope>NUCLEOTIDE SEQUENCE [LARGE SCALE GENOMIC DNA]</scope>
    <source>
        <strain evidence="2 3">NST_G2</strain>
    </source>
</reference>
<dbReference type="EMBL" id="UYSU01050689">
    <property type="protein sequence ID" value="VDM06324.1"/>
    <property type="molecule type" value="Genomic_DNA"/>
</dbReference>
<protein>
    <submittedName>
        <fullName evidence="2 4">Uncharacterized protein</fullName>
    </submittedName>
</protein>
<sequence>MTRSGQPLRRAILTGEIEEDGEVAPRTSVAGRRVIAASPTAGSLTSVAPPTIYSVSQPDA</sequence>
<feature type="region of interest" description="Disordered" evidence="1">
    <location>
        <begin position="41"/>
        <end position="60"/>
    </location>
</feature>
<reference evidence="4" key="1">
    <citation type="submission" date="2016-06" db="UniProtKB">
        <authorList>
            <consortium name="WormBaseParasite"/>
        </authorList>
    </citation>
    <scope>IDENTIFICATION</scope>
</reference>
<accession>A0A183TTZ0</accession>
<evidence type="ECO:0000256" key="1">
    <source>
        <dbReference type="SAM" id="MobiDB-lite"/>
    </source>
</evidence>